<evidence type="ECO:0000313" key="2">
    <source>
        <dbReference type="Proteomes" id="UP000198405"/>
    </source>
</evidence>
<reference evidence="2" key="1">
    <citation type="submission" date="2017-06" db="EMBL/GenBank/DDBJ databases">
        <authorList>
            <person name="Varghese N."/>
            <person name="Submissions S."/>
        </authorList>
    </citation>
    <scope>NUCLEOTIDE SEQUENCE [LARGE SCALE GENOMIC DNA]</scope>
    <source>
        <strain evidence="2">DSM 15668</strain>
    </source>
</reference>
<keyword evidence="2" id="KW-1185">Reference proteome</keyword>
<dbReference type="AlphaFoldDB" id="A0A238Z6M1"/>
<name>A0A238Z6M1_9BACT</name>
<organism evidence="1 2">
    <name type="scientific">Desulfurobacterium atlanticum</name>
    <dbReference type="NCBI Taxonomy" id="240169"/>
    <lineage>
        <taxon>Bacteria</taxon>
        <taxon>Pseudomonadati</taxon>
        <taxon>Aquificota</taxon>
        <taxon>Aquificia</taxon>
        <taxon>Desulfurobacteriales</taxon>
        <taxon>Desulfurobacteriaceae</taxon>
        <taxon>Desulfurobacterium</taxon>
    </lineage>
</organism>
<dbReference type="Proteomes" id="UP000198405">
    <property type="component" value="Unassembled WGS sequence"/>
</dbReference>
<gene>
    <name evidence="1" type="ORF">SAMN06265340_10694</name>
</gene>
<dbReference type="RefSeq" id="WP_089323122.1">
    <property type="nucleotide sequence ID" value="NZ_FZOB01000006.1"/>
</dbReference>
<evidence type="ECO:0000313" key="1">
    <source>
        <dbReference type="EMBL" id="SNR78719.1"/>
    </source>
</evidence>
<proteinExistence type="predicted"/>
<protein>
    <submittedName>
        <fullName evidence="1">Uncharacterized protein</fullName>
    </submittedName>
</protein>
<sequence>MKEIKSFWPMQEVFLDPTACIDNEIPENITLNLKAAVNFKIDGKELKVITEIFASLTKDNQQYGNLRFVNISIYDTGKRNISKNRIKKVKEEKIKELLSFLPIYLIKAQLFVEKVEVEEENPPQKLK</sequence>
<accession>A0A238Z6M1</accession>
<dbReference type="EMBL" id="FZOB01000006">
    <property type="protein sequence ID" value="SNR78719.1"/>
    <property type="molecule type" value="Genomic_DNA"/>
</dbReference>
<dbReference type="OrthoDB" id="15241at2"/>